<evidence type="ECO:0000313" key="1">
    <source>
        <dbReference type="EMBL" id="MCW1914093.1"/>
    </source>
</evidence>
<name>A0ABT3G2M4_9BACT</name>
<evidence type="ECO:0008006" key="3">
    <source>
        <dbReference type="Google" id="ProtNLM"/>
    </source>
</evidence>
<dbReference type="EMBL" id="JAPDDR010000005">
    <property type="protein sequence ID" value="MCW1914093.1"/>
    <property type="molecule type" value="Genomic_DNA"/>
</dbReference>
<dbReference type="RefSeq" id="WP_264513598.1">
    <property type="nucleotide sequence ID" value="NZ_JAPDDR010000005.1"/>
</dbReference>
<proteinExistence type="predicted"/>
<protein>
    <recommendedName>
        <fullName evidence="3">Cytochrome c-type biogenesis protein CcmH</fullName>
    </recommendedName>
</protein>
<keyword evidence="2" id="KW-1185">Reference proteome</keyword>
<sequence>MKRVPIPVVILLSAAAIALPWWQGTRHMDFLTPPSEATLARARARITASQAEKSRLFSIGRDYKEKAAIESPIRAAPAINPGDPTSPAPLNAYAEHAAEGPSAFIILAVHLEEQGGNARALLAWERVLDVCRPDDAQRQAALSGVQRLRPVVAPWNIDPLAAKALVIEATVPASIPADALEEVLTKCAHELNRHSSGLLKFEPRVERPERKGQQAPVISLQLTAEEPGGASTGFLDFPLPAEPDQLRREILSGAYKLITSQLAATRDFTPPLPLSEGESPSMALETKITRLCWSEFGKSLLPGNHP</sequence>
<dbReference type="Proteomes" id="UP001165653">
    <property type="component" value="Unassembled WGS sequence"/>
</dbReference>
<comment type="caution">
    <text evidence="1">The sequence shown here is derived from an EMBL/GenBank/DDBJ whole genome shotgun (WGS) entry which is preliminary data.</text>
</comment>
<evidence type="ECO:0000313" key="2">
    <source>
        <dbReference type="Proteomes" id="UP001165653"/>
    </source>
</evidence>
<reference evidence="1" key="1">
    <citation type="submission" date="2022-10" db="EMBL/GenBank/DDBJ databases">
        <title>Luteolibacter sp. GHJ8, whole genome shotgun sequencing project.</title>
        <authorList>
            <person name="Zhao G."/>
            <person name="Shen L."/>
        </authorList>
    </citation>
    <scope>NUCLEOTIDE SEQUENCE</scope>
    <source>
        <strain evidence="1">GHJ8</strain>
    </source>
</reference>
<organism evidence="1 2">
    <name type="scientific">Luteolibacter rhizosphaerae</name>
    <dbReference type="NCBI Taxonomy" id="2989719"/>
    <lineage>
        <taxon>Bacteria</taxon>
        <taxon>Pseudomonadati</taxon>
        <taxon>Verrucomicrobiota</taxon>
        <taxon>Verrucomicrobiia</taxon>
        <taxon>Verrucomicrobiales</taxon>
        <taxon>Verrucomicrobiaceae</taxon>
        <taxon>Luteolibacter</taxon>
    </lineage>
</organism>
<accession>A0ABT3G2M4</accession>
<gene>
    <name evidence="1" type="ORF">OJ996_10935</name>
</gene>